<dbReference type="Proteomes" id="UP001055879">
    <property type="component" value="Linkage Group LG07"/>
</dbReference>
<reference evidence="2" key="1">
    <citation type="journal article" date="2022" name="Mol. Ecol. Resour.">
        <title>The genomes of chicory, endive, great burdock and yacon provide insights into Asteraceae palaeo-polyploidization history and plant inulin production.</title>
        <authorList>
            <person name="Fan W."/>
            <person name="Wang S."/>
            <person name="Wang H."/>
            <person name="Wang A."/>
            <person name="Jiang F."/>
            <person name="Liu H."/>
            <person name="Zhao H."/>
            <person name="Xu D."/>
            <person name="Zhang Y."/>
        </authorList>
    </citation>
    <scope>NUCLEOTIDE SEQUENCE [LARGE SCALE GENOMIC DNA]</scope>
    <source>
        <strain evidence="2">cv. Niubang</strain>
    </source>
</reference>
<reference evidence="1 2" key="2">
    <citation type="journal article" date="2022" name="Mol. Ecol. Resour.">
        <title>The genomes of chicory, endive, great burdock and yacon provide insights into Asteraceae paleo-polyploidization history and plant inulin production.</title>
        <authorList>
            <person name="Fan W."/>
            <person name="Wang S."/>
            <person name="Wang H."/>
            <person name="Wang A."/>
            <person name="Jiang F."/>
            <person name="Liu H."/>
            <person name="Zhao H."/>
            <person name="Xu D."/>
            <person name="Zhang Y."/>
        </authorList>
    </citation>
    <scope>NUCLEOTIDE SEQUENCE [LARGE SCALE GENOMIC DNA]</scope>
    <source>
        <strain evidence="2">cv. Niubang</strain>
    </source>
</reference>
<evidence type="ECO:0000313" key="2">
    <source>
        <dbReference type="Proteomes" id="UP001055879"/>
    </source>
</evidence>
<sequence>MHRTFVVELKNRPQGTLPSDTENPKGIHKEHVKAISIRDIENISESKKVEKTSPVPVIQKDSHLFDASNFPDLFPSSSESPKPESVAQTSGPIVPSCPAQTAPTPEPLITCTPDKSKYVPDLRDLPFPERLKTKNVDEQFKKFLDVFKQLHINIPLVEALEQMPNYVKFLKDILNKKRRLGEFETVTLTKEYSALLTCKIPPKLKDPRSFTIPCTIGGQEVGHALCDLGASINLMPLSVFKKLGIGEVRPTTVTLQLADRSLAYPKGKIEDILVKVDKFIFPADFLVLDYETDKDVPIILGRPFLATGRTLIDV</sequence>
<organism evidence="1 2">
    <name type="scientific">Arctium lappa</name>
    <name type="common">Greater burdock</name>
    <name type="synonym">Lappa major</name>
    <dbReference type="NCBI Taxonomy" id="4217"/>
    <lineage>
        <taxon>Eukaryota</taxon>
        <taxon>Viridiplantae</taxon>
        <taxon>Streptophyta</taxon>
        <taxon>Embryophyta</taxon>
        <taxon>Tracheophyta</taxon>
        <taxon>Spermatophyta</taxon>
        <taxon>Magnoliopsida</taxon>
        <taxon>eudicotyledons</taxon>
        <taxon>Gunneridae</taxon>
        <taxon>Pentapetalae</taxon>
        <taxon>asterids</taxon>
        <taxon>campanulids</taxon>
        <taxon>Asterales</taxon>
        <taxon>Asteraceae</taxon>
        <taxon>Carduoideae</taxon>
        <taxon>Cardueae</taxon>
        <taxon>Arctiinae</taxon>
        <taxon>Arctium</taxon>
    </lineage>
</organism>
<dbReference type="EMBL" id="CM042053">
    <property type="protein sequence ID" value="KAI3716246.1"/>
    <property type="molecule type" value="Genomic_DNA"/>
</dbReference>
<comment type="caution">
    <text evidence="1">The sequence shown here is derived from an EMBL/GenBank/DDBJ whole genome shotgun (WGS) entry which is preliminary data.</text>
</comment>
<accession>A0ACB9B399</accession>
<name>A0ACB9B399_ARCLA</name>
<proteinExistence type="predicted"/>
<keyword evidence="2" id="KW-1185">Reference proteome</keyword>
<evidence type="ECO:0000313" key="1">
    <source>
        <dbReference type="EMBL" id="KAI3716246.1"/>
    </source>
</evidence>
<protein>
    <submittedName>
        <fullName evidence="1">Uncharacterized protein</fullName>
    </submittedName>
</protein>
<gene>
    <name evidence="1" type="ORF">L6452_23455</name>
</gene>